<dbReference type="InterPro" id="IPR002716">
    <property type="entry name" value="PIN_dom"/>
</dbReference>
<dbReference type="GO" id="GO:0090729">
    <property type="term" value="F:toxin activity"/>
    <property type="evidence" value="ECO:0007669"/>
    <property type="project" value="UniProtKB-KW"/>
</dbReference>
<evidence type="ECO:0000256" key="4">
    <source>
        <dbReference type="ARBA" id="ARBA00022723"/>
    </source>
</evidence>
<evidence type="ECO:0000256" key="3">
    <source>
        <dbReference type="ARBA" id="ARBA00022722"/>
    </source>
</evidence>
<proteinExistence type="inferred from homology"/>
<dbReference type="InterPro" id="IPR029060">
    <property type="entry name" value="PIN-like_dom_sf"/>
</dbReference>
<dbReference type="InterPro" id="IPR050556">
    <property type="entry name" value="Type_II_TA_system_RNase"/>
</dbReference>
<comment type="function">
    <text evidence="8">Toxic component of a toxin-antitoxin (TA) system. An RNase.</text>
</comment>
<dbReference type="SUPFAM" id="SSF88723">
    <property type="entry name" value="PIN domain-like"/>
    <property type="match status" value="1"/>
</dbReference>
<keyword evidence="2 8" id="KW-1277">Toxin-antitoxin system</keyword>
<evidence type="ECO:0000259" key="9">
    <source>
        <dbReference type="Pfam" id="PF01850"/>
    </source>
</evidence>
<dbReference type="HAMAP" id="MF_00265">
    <property type="entry name" value="VapC_Nob1"/>
    <property type="match status" value="1"/>
</dbReference>
<evidence type="ECO:0000256" key="7">
    <source>
        <dbReference type="ARBA" id="ARBA00038093"/>
    </source>
</evidence>
<comment type="similarity">
    <text evidence="7 8">Belongs to the PINc/VapC protein family.</text>
</comment>
<dbReference type="EMBL" id="CP059851">
    <property type="protein sequence ID" value="QMW21533.1"/>
    <property type="molecule type" value="Genomic_DNA"/>
</dbReference>
<evidence type="ECO:0000256" key="1">
    <source>
        <dbReference type="ARBA" id="ARBA00001946"/>
    </source>
</evidence>
<evidence type="ECO:0000256" key="5">
    <source>
        <dbReference type="ARBA" id="ARBA00022801"/>
    </source>
</evidence>
<evidence type="ECO:0000313" key="10">
    <source>
        <dbReference type="EMBL" id="QMW21533.1"/>
    </source>
</evidence>
<dbReference type="GO" id="GO:0004540">
    <property type="term" value="F:RNA nuclease activity"/>
    <property type="evidence" value="ECO:0007669"/>
    <property type="project" value="InterPro"/>
</dbReference>
<dbReference type="GO" id="GO:0016787">
    <property type="term" value="F:hydrolase activity"/>
    <property type="evidence" value="ECO:0007669"/>
    <property type="project" value="UniProtKB-KW"/>
</dbReference>
<keyword evidence="11" id="KW-1185">Reference proteome</keyword>
<dbReference type="PANTHER" id="PTHR33653:SF1">
    <property type="entry name" value="RIBONUCLEASE VAPC2"/>
    <property type="match status" value="1"/>
</dbReference>
<comment type="cofactor">
    <cofactor evidence="1 8">
        <name>Mg(2+)</name>
        <dbReference type="ChEBI" id="CHEBI:18420"/>
    </cofactor>
</comment>
<keyword evidence="3 8" id="KW-0540">Nuclease</keyword>
<dbReference type="KEGG" id="sand:H3309_08850"/>
<dbReference type="EC" id="3.1.-.-" evidence="8"/>
<accession>A0A7G5IDU1</accession>
<dbReference type="Pfam" id="PF01850">
    <property type="entry name" value="PIN"/>
    <property type="match status" value="1"/>
</dbReference>
<reference evidence="10 11" key="1">
    <citation type="submission" date="2020-07" db="EMBL/GenBank/DDBJ databases">
        <title>Complete genome sequence for Sandaracinobacter sp. M6.</title>
        <authorList>
            <person name="Tang Y."/>
            <person name="Liu Q."/>
            <person name="Guo Z."/>
            <person name="Lei P."/>
            <person name="Huang B."/>
        </authorList>
    </citation>
    <scope>NUCLEOTIDE SEQUENCE [LARGE SCALE GENOMIC DNA]</scope>
    <source>
        <strain evidence="10 11">M6</strain>
    </source>
</reference>
<dbReference type="AlphaFoldDB" id="A0A7G5IDU1"/>
<keyword evidence="8" id="KW-0800">Toxin</keyword>
<dbReference type="PANTHER" id="PTHR33653">
    <property type="entry name" value="RIBONUCLEASE VAPC2"/>
    <property type="match status" value="1"/>
</dbReference>
<evidence type="ECO:0000313" key="11">
    <source>
        <dbReference type="Proteomes" id="UP000515292"/>
    </source>
</evidence>
<evidence type="ECO:0000256" key="8">
    <source>
        <dbReference type="HAMAP-Rule" id="MF_00265"/>
    </source>
</evidence>
<feature type="binding site" evidence="8">
    <location>
        <position position="4"/>
    </location>
    <ligand>
        <name>Mg(2+)</name>
        <dbReference type="ChEBI" id="CHEBI:18420"/>
    </ligand>
</feature>
<dbReference type="RefSeq" id="WP_182294382.1">
    <property type="nucleotide sequence ID" value="NZ_CP059851.1"/>
</dbReference>
<name>A0A7G5IDU1_9SPHN</name>
<gene>
    <name evidence="8" type="primary">vapC</name>
    <name evidence="10" type="ORF">H3309_08850</name>
</gene>
<dbReference type="Gene3D" id="3.40.50.1010">
    <property type="entry name" value="5'-nuclease"/>
    <property type="match status" value="1"/>
</dbReference>
<evidence type="ECO:0000256" key="2">
    <source>
        <dbReference type="ARBA" id="ARBA00022649"/>
    </source>
</evidence>
<dbReference type="Proteomes" id="UP000515292">
    <property type="component" value="Chromosome"/>
</dbReference>
<protein>
    <recommendedName>
        <fullName evidence="8">Ribonuclease VapC</fullName>
        <shortName evidence="8">RNase VapC</shortName>
        <ecNumber evidence="8">3.1.-.-</ecNumber>
    </recommendedName>
    <alternativeName>
        <fullName evidence="8">Toxin VapC</fullName>
    </alternativeName>
</protein>
<keyword evidence="4 8" id="KW-0479">Metal-binding</keyword>
<sequence length="134" mass="15147">MLIDTNVWSELTRPRPDAKVLNWITAHFDKCILSAMVIAEMRYGIAFADDPARRIRLQTFHDDLLGKFRVTPFDDRAAAAWGPMRADLQRRGKLIGERDMLIAAHALALDTPLVTRDVSDMAKTGTTIINPWDV</sequence>
<keyword evidence="6 8" id="KW-0460">Magnesium</keyword>
<keyword evidence="5 8" id="KW-0378">Hydrolase</keyword>
<feature type="binding site" evidence="8">
    <location>
        <position position="99"/>
    </location>
    <ligand>
        <name>Mg(2+)</name>
        <dbReference type="ChEBI" id="CHEBI:18420"/>
    </ligand>
</feature>
<evidence type="ECO:0000256" key="6">
    <source>
        <dbReference type="ARBA" id="ARBA00022842"/>
    </source>
</evidence>
<organism evidence="10 11">
    <name type="scientific">Sandaracinobacteroides saxicola</name>
    <dbReference type="NCBI Taxonomy" id="2759707"/>
    <lineage>
        <taxon>Bacteria</taxon>
        <taxon>Pseudomonadati</taxon>
        <taxon>Pseudomonadota</taxon>
        <taxon>Alphaproteobacteria</taxon>
        <taxon>Sphingomonadales</taxon>
        <taxon>Sphingosinicellaceae</taxon>
        <taxon>Sandaracinobacteroides</taxon>
    </lineage>
</organism>
<feature type="domain" description="PIN" evidence="9">
    <location>
        <begin position="1"/>
        <end position="117"/>
    </location>
</feature>
<dbReference type="GO" id="GO:0000287">
    <property type="term" value="F:magnesium ion binding"/>
    <property type="evidence" value="ECO:0007669"/>
    <property type="project" value="UniProtKB-UniRule"/>
</dbReference>
<dbReference type="InterPro" id="IPR022907">
    <property type="entry name" value="VapC_family"/>
</dbReference>